<dbReference type="PANTHER" id="PTHR34584">
    <property type="entry name" value="NA(+)/H(+) ANTIPORTER SUBUNIT E1"/>
    <property type="match status" value="1"/>
</dbReference>
<reference evidence="8 9" key="1">
    <citation type="journal article" date="2003" name="Proc. Natl. Acad. Sci. U.S.A.">
        <title>Complete genome sequence of the marine planctomycete Pirellula sp. strain 1.</title>
        <authorList>
            <person name="Gloeckner F.O."/>
            <person name="Kube M."/>
            <person name="Bauer M."/>
            <person name="Teeling H."/>
            <person name="Lombardot T."/>
            <person name="Ludwig W."/>
            <person name="Gade D."/>
            <person name="Beck A."/>
            <person name="Borzym K."/>
            <person name="Heitmann K."/>
            <person name="Rabus R."/>
            <person name="Schlesner H."/>
            <person name="Amann R."/>
            <person name="Reinhardt R."/>
        </authorList>
    </citation>
    <scope>NUCLEOTIDE SEQUENCE [LARGE SCALE GENOMIC DNA]</scope>
    <source>
        <strain evidence="9">DSM 10527 / NCIMB 13988 / SH1</strain>
    </source>
</reference>
<dbReference type="InParanoid" id="Q7UXB6"/>
<keyword evidence="6 7" id="KW-0472">Membrane</keyword>
<accession>Q7UXB6</accession>
<dbReference type="eggNOG" id="COG1863">
    <property type="taxonomic scope" value="Bacteria"/>
</dbReference>
<dbReference type="GO" id="GO:0015385">
    <property type="term" value="F:sodium:proton antiporter activity"/>
    <property type="evidence" value="ECO:0000318"/>
    <property type="project" value="GO_Central"/>
</dbReference>
<gene>
    <name evidence="8" type="ordered locus">RB1442</name>
</gene>
<dbReference type="InterPro" id="IPR002758">
    <property type="entry name" value="Cation_antiport_E"/>
</dbReference>
<organism evidence="8 9">
    <name type="scientific">Rhodopirellula baltica (strain DSM 10527 / NCIMB 13988 / SH1)</name>
    <dbReference type="NCBI Taxonomy" id="243090"/>
    <lineage>
        <taxon>Bacteria</taxon>
        <taxon>Pseudomonadati</taxon>
        <taxon>Planctomycetota</taxon>
        <taxon>Planctomycetia</taxon>
        <taxon>Pirellulales</taxon>
        <taxon>Pirellulaceae</taxon>
        <taxon>Rhodopirellula</taxon>
    </lineage>
</organism>
<dbReference type="OrthoDB" id="9800498at2"/>
<dbReference type="GO" id="GO:0005886">
    <property type="term" value="C:plasma membrane"/>
    <property type="evidence" value="ECO:0007669"/>
    <property type="project" value="UniProtKB-SubCell"/>
</dbReference>
<dbReference type="Proteomes" id="UP000001025">
    <property type="component" value="Chromosome"/>
</dbReference>
<comment type="similarity">
    <text evidence="2">Belongs to the CPA3 antiporters (TC 2.A.63) subunit E family.</text>
</comment>
<sequence length="177" mass="19846">MDNVSTFCTSPHGSDPLVRYAFWLTVALIATWLVWSGHFDNPFLLGLGALSVLVSLYVSLRMKIVDEEGAPAQLGIRPFVFYAPWLAKEIVESNLAVAKIILSRKMKLKRNMITIRSHQKCELGRVILANSITLTPGTVSVQMEGEKILIHGLNLEETEEDMSGEMDERICRLEKSK</sequence>
<dbReference type="EMBL" id="BX294135">
    <property type="protein sequence ID" value="CAD72092.1"/>
    <property type="molecule type" value="Genomic_DNA"/>
</dbReference>
<dbReference type="KEGG" id="rba:RB1442"/>
<dbReference type="GO" id="GO:0035725">
    <property type="term" value="P:sodium ion transmembrane transport"/>
    <property type="evidence" value="ECO:0000318"/>
    <property type="project" value="GO_Central"/>
</dbReference>
<feature type="transmembrane region" description="Helical" evidence="7">
    <location>
        <begin position="20"/>
        <end position="36"/>
    </location>
</feature>
<keyword evidence="5 7" id="KW-1133">Transmembrane helix</keyword>
<keyword evidence="9" id="KW-1185">Reference proteome</keyword>
<evidence type="ECO:0000256" key="1">
    <source>
        <dbReference type="ARBA" id="ARBA00004651"/>
    </source>
</evidence>
<evidence type="ECO:0000256" key="3">
    <source>
        <dbReference type="ARBA" id="ARBA00022475"/>
    </source>
</evidence>
<evidence type="ECO:0000256" key="5">
    <source>
        <dbReference type="ARBA" id="ARBA00022989"/>
    </source>
</evidence>
<dbReference type="Pfam" id="PF01899">
    <property type="entry name" value="MNHE"/>
    <property type="match status" value="1"/>
</dbReference>
<proteinExistence type="inferred from homology"/>
<name>Q7UXB6_RHOBA</name>
<evidence type="ECO:0000313" key="8">
    <source>
        <dbReference type="EMBL" id="CAD72092.1"/>
    </source>
</evidence>
<evidence type="ECO:0008006" key="10">
    <source>
        <dbReference type="Google" id="ProtNLM"/>
    </source>
</evidence>
<evidence type="ECO:0000313" key="9">
    <source>
        <dbReference type="Proteomes" id="UP000001025"/>
    </source>
</evidence>
<keyword evidence="4 7" id="KW-0812">Transmembrane</keyword>
<dbReference type="HOGENOM" id="CLU_086615_2_0_0"/>
<dbReference type="STRING" id="243090.RB1442"/>
<evidence type="ECO:0000256" key="2">
    <source>
        <dbReference type="ARBA" id="ARBA00006228"/>
    </source>
</evidence>
<evidence type="ECO:0000256" key="4">
    <source>
        <dbReference type="ARBA" id="ARBA00022692"/>
    </source>
</evidence>
<keyword evidence="3" id="KW-1003">Cell membrane</keyword>
<comment type="subcellular location">
    <subcellularLocation>
        <location evidence="1">Cell membrane</location>
        <topology evidence="1">Multi-pass membrane protein</topology>
    </subcellularLocation>
</comment>
<dbReference type="PATRIC" id="fig|243090.15.peg.668"/>
<protein>
    <recommendedName>
        <fullName evidence="10">Cation antiporter</fullName>
    </recommendedName>
</protein>
<feature type="transmembrane region" description="Helical" evidence="7">
    <location>
        <begin position="43"/>
        <end position="60"/>
    </location>
</feature>
<evidence type="ECO:0000256" key="7">
    <source>
        <dbReference type="SAM" id="Phobius"/>
    </source>
</evidence>
<dbReference type="AlphaFoldDB" id="Q7UXB6"/>
<dbReference type="PANTHER" id="PTHR34584:SF1">
    <property type="entry name" value="NA(+)_H(+) ANTIPORTER SUBUNIT E1"/>
    <property type="match status" value="1"/>
</dbReference>
<evidence type="ECO:0000256" key="6">
    <source>
        <dbReference type="ARBA" id="ARBA00023136"/>
    </source>
</evidence>
<dbReference type="EnsemblBacteria" id="CAD72092">
    <property type="protein sequence ID" value="CAD72092"/>
    <property type="gene ID" value="RB1442"/>
</dbReference>